<dbReference type="Gene3D" id="1.25.40.10">
    <property type="entry name" value="Tetratricopeptide repeat domain"/>
    <property type="match status" value="2"/>
</dbReference>
<dbReference type="GO" id="GO:0003723">
    <property type="term" value="F:RNA binding"/>
    <property type="evidence" value="ECO:0007669"/>
    <property type="project" value="InterPro"/>
</dbReference>
<feature type="repeat" description="PPR" evidence="2">
    <location>
        <begin position="291"/>
        <end position="325"/>
    </location>
</feature>
<proteinExistence type="predicted"/>
<dbReference type="FunFam" id="1.25.40.10:FF:000525">
    <property type="entry name" value="Pentatricopeptide (PPR) repeat-containing protein-like"/>
    <property type="match status" value="1"/>
</dbReference>
<dbReference type="PANTHER" id="PTHR47926">
    <property type="entry name" value="PENTATRICOPEPTIDE REPEAT-CONTAINING PROTEIN"/>
    <property type="match status" value="1"/>
</dbReference>
<dbReference type="Pfam" id="PF01535">
    <property type="entry name" value="PPR"/>
    <property type="match status" value="3"/>
</dbReference>
<dbReference type="FunFam" id="1.25.40.10:FF:000755">
    <property type="entry name" value="Pentatricopeptide repeat-containing protein"/>
    <property type="match status" value="1"/>
</dbReference>
<protein>
    <recommendedName>
        <fullName evidence="5">Pentatricopeptide repeat-containing protein</fullName>
    </recommendedName>
</protein>
<evidence type="ECO:0000256" key="1">
    <source>
        <dbReference type="ARBA" id="ARBA00022737"/>
    </source>
</evidence>
<comment type="caution">
    <text evidence="3">The sequence shown here is derived from an EMBL/GenBank/DDBJ whole genome shotgun (WGS) entry which is preliminary data.</text>
</comment>
<reference evidence="3 4" key="1">
    <citation type="submission" date="2021-07" db="EMBL/GenBank/DDBJ databases">
        <title>The Aristolochia fimbriata genome: insights into angiosperm evolution, floral development and chemical biosynthesis.</title>
        <authorList>
            <person name="Jiao Y."/>
        </authorList>
    </citation>
    <scope>NUCLEOTIDE SEQUENCE [LARGE SCALE GENOMIC DNA]</scope>
    <source>
        <strain evidence="3">IBCAS-2021</strain>
        <tissue evidence="3">Leaf</tissue>
    </source>
</reference>
<dbReference type="InterPro" id="IPR011990">
    <property type="entry name" value="TPR-like_helical_dom_sf"/>
</dbReference>
<name>A0AAV7ELM1_ARIFI</name>
<evidence type="ECO:0008006" key="5">
    <source>
        <dbReference type="Google" id="ProtNLM"/>
    </source>
</evidence>
<dbReference type="GO" id="GO:0009451">
    <property type="term" value="P:RNA modification"/>
    <property type="evidence" value="ECO:0007669"/>
    <property type="project" value="InterPro"/>
</dbReference>
<accession>A0AAV7ELM1</accession>
<feature type="repeat" description="PPR" evidence="2">
    <location>
        <begin position="184"/>
        <end position="218"/>
    </location>
</feature>
<dbReference type="SUPFAM" id="SSF48452">
    <property type="entry name" value="TPR-like"/>
    <property type="match status" value="1"/>
</dbReference>
<organism evidence="3 4">
    <name type="scientific">Aristolochia fimbriata</name>
    <name type="common">White veined hardy Dutchman's pipe vine</name>
    <dbReference type="NCBI Taxonomy" id="158543"/>
    <lineage>
        <taxon>Eukaryota</taxon>
        <taxon>Viridiplantae</taxon>
        <taxon>Streptophyta</taxon>
        <taxon>Embryophyta</taxon>
        <taxon>Tracheophyta</taxon>
        <taxon>Spermatophyta</taxon>
        <taxon>Magnoliopsida</taxon>
        <taxon>Magnoliidae</taxon>
        <taxon>Piperales</taxon>
        <taxon>Aristolochiaceae</taxon>
        <taxon>Aristolochia</taxon>
    </lineage>
</organism>
<dbReference type="AlphaFoldDB" id="A0AAV7ELM1"/>
<keyword evidence="1" id="KW-0677">Repeat</keyword>
<dbReference type="PANTHER" id="PTHR47926:SF386">
    <property type="entry name" value="PENTATRICOPEPTIDE REPEAT-CONTAINING PROTEIN"/>
    <property type="match status" value="1"/>
</dbReference>
<feature type="repeat" description="PPR" evidence="2">
    <location>
        <begin position="436"/>
        <end position="470"/>
    </location>
</feature>
<evidence type="ECO:0000256" key="2">
    <source>
        <dbReference type="PROSITE-ProRule" id="PRU00708"/>
    </source>
</evidence>
<dbReference type="Pfam" id="PF13041">
    <property type="entry name" value="PPR_2"/>
    <property type="match status" value="1"/>
</dbReference>
<dbReference type="Proteomes" id="UP000825729">
    <property type="component" value="Unassembled WGS sequence"/>
</dbReference>
<dbReference type="NCBIfam" id="TIGR00756">
    <property type="entry name" value="PPR"/>
    <property type="match status" value="2"/>
</dbReference>
<dbReference type="InterPro" id="IPR002885">
    <property type="entry name" value="PPR_rpt"/>
</dbReference>
<dbReference type="InterPro" id="IPR046960">
    <property type="entry name" value="PPR_At4g14850-like_plant"/>
</dbReference>
<dbReference type="EMBL" id="JAINDJ010000004">
    <property type="protein sequence ID" value="KAG9449539.1"/>
    <property type="molecule type" value="Genomic_DNA"/>
</dbReference>
<gene>
    <name evidence="3" type="ORF">H6P81_009504</name>
</gene>
<evidence type="ECO:0000313" key="4">
    <source>
        <dbReference type="Proteomes" id="UP000825729"/>
    </source>
</evidence>
<dbReference type="Pfam" id="PF20431">
    <property type="entry name" value="E_motif"/>
    <property type="match status" value="1"/>
</dbReference>
<keyword evidence="4" id="KW-1185">Reference proteome</keyword>
<sequence>MSKTESLGRPSFTSEISSQFLNLCLRSCRNLRTTKTLHALLLRTGFFFTSPDFQTHLILSYATFNKPLISITNLFKCMDATDPLPWNATLARFCHHGFHFLALETFSLMHRASLPLDTYSLCSSLSASASTTAMVHFGKQLHAQVAKYGWSASVYVGGALIDFYAKSSLVADSAKVFDEIPLKNTICANALLSGYADAKEWRHALDLFRELQGVHFKSDSFTLSAILRVCAGMSAIALGRQVHGNIIRQVVFMENDMFLLSSLIEMYGRCGLVQQARLVFELVKNGKGKGDIVLWTSMLNAYGRNGQFDEVINLFDEMSTEGVQPDEIAFLAVISACSHTSNVERGIKYFESMSRDFELFPQAEHHACLVDLLCRAGELEQAWELMSKIQTRKESASCSSGSVSSWGALLRACEACGNVEMGKLAAERALMLEPENVGIYVSLSNLYAKCGLWDEIEGLRELMKERGLKKDVGWSCIDLAR</sequence>
<evidence type="ECO:0000313" key="3">
    <source>
        <dbReference type="EMBL" id="KAG9449539.1"/>
    </source>
</evidence>
<dbReference type="InterPro" id="IPR046848">
    <property type="entry name" value="E_motif"/>
</dbReference>
<dbReference type="PROSITE" id="PS51375">
    <property type="entry name" value="PPR"/>
    <property type="match status" value="3"/>
</dbReference>